<name>A0A4Y9SJG2_9BURK</name>
<dbReference type="OrthoDB" id="9804865at2"/>
<keyword evidence="3 6" id="KW-0812">Transmembrane</keyword>
<feature type="transmembrane region" description="Helical" evidence="6">
    <location>
        <begin position="116"/>
        <end position="132"/>
    </location>
</feature>
<keyword evidence="2" id="KW-1003">Cell membrane</keyword>
<feature type="transmembrane region" description="Helical" evidence="6">
    <location>
        <begin position="138"/>
        <end position="155"/>
    </location>
</feature>
<accession>A0A4Y9SJG2</accession>
<feature type="transmembrane region" description="Helical" evidence="6">
    <location>
        <begin position="218"/>
        <end position="238"/>
    </location>
</feature>
<evidence type="ECO:0000313" key="9">
    <source>
        <dbReference type="Proteomes" id="UP000298438"/>
    </source>
</evidence>
<feature type="transmembrane region" description="Helical" evidence="6">
    <location>
        <begin position="33"/>
        <end position="54"/>
    </location>
</feature>
<evidence type="ECO:0000256" key="4">
    <source>
        <dbReference type="ARBA" id="ARBA00022989"/>
    </source>
</evidence>
<dbReference type="InterPro" id="IPR037185">
    <property type="entry name" value="EmrE-like"/>
</dbReference>
<evidence type="ECO:0000256" key="6">
    <source>
        <dbReference type="SAM" id="Phobius"/>
    </source>
</evidence>
<comment type="caution">
    <text evidence="8">The sequence shown here is derived from an EMBL/GenBank/DDBJ whole genome shotgun (WGS) entry which is preliminary data.</text>
</comment>
<dbReference type="PANTHER" id="PTHR42920:SF5">
    <property type="entry name" value="EAMA DOMAIN-CONTAINING PROTEIN"/>
    <property type="match status" value="1"/>
</dbReference>
<keyword evidence="4 6" id="KW-1133">Transmembrane helix</keyword>
<comment type="subcellular location">
    <subcellularLocation>
        <location evidence="1">Cell membrane</location>
        <topology evidence="1">Multi-pass membrane protein</topology>
    </subcellularLocation>
</comment>
<dbReference type="Pfam" id="PF00892">
    <property type="entry name" value="EamA"/>
    <property type="match status" value="2"/>
</dbReference>
<dbReference type="RefSeq" id="WP_135206041.1">
    <property type="nucleotide sequence ID" value="NZ_SPVF01000067.1"/>
</dbReference>
<feature type="domain" description="EamA" evidence="7">
    <location>
        <begin position="139"/>
        <end position="288"/>
    </location>
</feature>
<protein>
    <submittedName>
        <fullName evidence="8">DMT family transporter</fullName>
    </submittedName>
</protein>
<evidence type="ECO:0000256" key="5">
    <source>
        <dbReference type="ARBA" id="ARBA00023136"/>
    </source>
</evidence>
<feature type="transmembrane region" description="Helical" evidence="6">
    <location>
        <begin position="167"/>
        <end position="189"/>
    </location>
</feature>
<feature type="transmembrane region" description="Helical" evidence="6">
    <location>
        <begin position="250"/>
        <end position="267"/>
    </location>
</feature>
<dbReference type="Gene3D" id="1.10.3730.20">
    <property type="match status" value="1"/>
</dbReference>
<gene>
    <name evidence="8" type="ORF">E4L96_04565</name>
</gene>
<dbReference type="EMBL" id="SPVF01000067">
    <property type="protein sequence ID" value="TFW26280.1"/>
    <property type="molecule type" value="Genomic_DNA"/>
</dbReference>
<keyword evidence="9" id="KW-1185">Reference proteome</keyword>
<dbReference type="AlphaFoldDB" id="A0A4Y9SJG2"/>
<evidence type="ECO:0000256" key="1">
    <source>
        <dbReference type="ARBA" id="ARBA00004651"/>
    </source>
</evidence>
<dbReference type="Proteomes" id="UP000298438">
    <property type="component" value="Unassembled WGS sequence"/>
</dbReference>
<evidence type="ECO:0000259" key="7">
    <source>
        <dbReference type="Pfam" id="PF00892"/>
    </source>
</evidence>
<feature type="transmembrane region" description="Helical" evidence="6">
    <location>
        <begin position="61"/>
        <end position="79"/>
    </location>
</feature>
<dbReference type="SUPFAM" id="SSF103481">
    <property type="entry name" value="Multidrug resistance efflux transporter EmrE"/>
    <property type="match status" value="2"/>
</dbReference>
<dbReference type="PANTHER" id="PTHR42920">
    <property type="entry name" value="OS03G0707200 PROTEIN-RELATED"/>
    <property type="match status" value="1"/>
</dbReference>
<evidence type="ECO:0000256" key="3">
    <source>
        <dbReference type="ARBA" id="ARBA00022692"/>
    </source>
</evidence>
<evidence type="ECO:0000313" key="8">
    <source>
        <dbReference type="EMBL" id="TFW26280.1"/>
    </source>
</evidence>
<keyword evidence="5 6" id="KW-0472">Membrane</keyword>
<reference evidence="8 9" key="1">
    <citation type="submission" date="2019-03" db="EMBL/GenBank/DDBJ databases">
        <title>Draft Genome Sequence of Massilia arenosa sp. nov., a Novel Massilia Species Isolated from a Sandy-loam Maize Soil.</title>
        <authorList>
            <person name="Raths R."/>
            <person name="Peta V."/>
            <person name="Bucking H."/>
        </authorList>
    </citation>
    <scope>NUCLEOTIDE SEQUENCE [LARGE SCALE GENOMIC DNA]</scope>
    <source>
        <strain evidence="8 9">MC02</strain>
    </source>
</reference>
<proteinExistence type="predicted"/>
<dbReference type="InterPro" id="IPR051258">
    <property type="entry name" value="Diverse_Substrate_Transporter"/>
</dbReference>
<dbReference type="InterPro" id="IPR000620">
    <property type="entry name" value="EamA_dom"/>
</dbReference>
<organism evidence="8 9">
    <name type="scientific">Zemynaea arenosa</name>
    <dbReference type="NCBI Taxonomy" id="2561931"/>
    <lineage>
        <taxon>Bacteria</taxon>
        <taxon>Pseudomonadati</taxon>
        <taxon>Pseudomonadota</taxon>
        <taxon>Betaproteobacteria</taxon>
        <taxon>Burkholderiales</taxon>
        <taxon>Oxalobacteraceae</taxon>
        <taxon>Telluria group</taxon>
        <taxon>Zemynaea</taxon>
    </lineage>
</organism>
<sequence>MTQHLRGILALLLVTIVWGTTFPAMKDLTVHFSAAWIVFVRFAIASVLLLPFLVRGTRRDIVNGAVLGLLLYLCYALQVEGLALTSSNRNAFITGLNCVFVPLIGVFLGRGVEKRIVLALVLSVLGLAALCWDGGRWTFGDTLSLACAVSYGFYIRMMATRTQQATSLMTLTAAQIVTVCVCAAVWLLLHEVPRTPVDLPNDYNDYWEYIGRSLAQHWLNFAWLGVICTAAIISLQSWGQRHTTANEAAVMYAFEPGAAAVFGYFWINETLTARGWLGAALLISGMIVSQWNTESRPAASLAPE</sequence>
<evidence type="ECO:0000256" key="2">
    <source>
        <dbReference type="ARBA" id="ARBA00022475"/>
    </source>
</evidence>
<feature type="domain" description="EamA" evidence="7">
    <location>
        <begin position="6"/>
        <end position="129"/>
    </location>
</feature>
<feature type="transmembrane region" description="Helical" evidence="6">
    <location>
        <begin position="91"/>
        <end position="109"/>
    </location>
</feature>
<dbReference type="GO" id="GO:0005886">
    <property type="term" value="C:plasma membrane"/>
    <property type="evidence" value="ECO:0007669"/>
    <property type="project" value="UniProtKB-SubCell"/>
</dbReference>